<proteinExistence type="inferred from homology"/>
<feature type="domain" description="Protein kinase" evidence="3">
    <location>
        <begin position="124"/>
        <end position="484"/>
    </location>
</feature>
<keyword evidence="4" id="KW-0418">Kinase</keyword>
<evidence type="ECO:0000313" key="5">
    <source>
        <dbReference type="Proteomes" id="UP000280960"/>
    </source>
</evidence>
<organism evidence="4 5">
    <name type="scientific">Biomaibacter acetigenes</name>
    <dbReference type="NCBI Taxonomy" id="2316383"/>
    <lineage>
        <taxon>Bacteria</taxon>
        <taxon>Bacillati</taxon>
        <taxon>Bacillota</taxon>
        <taxon>Clostridia</taxon>
        <taxon>Thermosediminibacterales</taxon>
        <taxon>Tepidanaerobacteraceae</taxon>
        <taxon>Biomaibacter</taxon>
    </lineage>
</organism>
<feature type="transmembrane region" description="Helical" evidence="2">
    <location>
        <begin position="527"/>
        <end position="547"/>
    </location>
</feature>
<evidence type="ECO:0000256" key="2">
    <source>
        <dbReference type="SAM" id="Phobius"/>
    </source>
</evidence>
<reference evidence="4 5" key="1">
    <citation type="submission" date="2018-10" db="EMBL/GenBank/DDBJ databases">
        <authorList>
            <person name="Zhang X."/>
        </authorList>
    </citation>
    <scope>NUCLEOTIDE SEQUENCE [LARGE SCALE GENOMIC DNA]</scope>
    <source>
        <strain evidence="4 5">SK-G1</strain>
    </source>
</reference>
<dbReference type="PANTHER" id="PTHR10566">
    <property type="entry name" value="CHAPERONE-ACTIVITY OF BC1 COMPLEX CABC1 -RELATED"/>
    <property type="match status" value="1"/>
</dbReference>
<dbReference type="GO" id="GO:0004672">
    <property type="term" value="F:protein kinase activity"/>
    <property type="evidence" value="ECO:0007669"/>
    <property type="project" value="InterPro"/>
</dbReference>
<gene>
    <name evidence="4" type="ORF">D2962_06655</name>
</gene>
<dbReference type="Gene3D" id="1.10.510.10">
    <property type="entry name" value="Transferase(Phosphotransferase) domain 1"/>
    <property type="match status" value="1"/>
</dbReference>
<dbReference type="SUPFAM" id="SSF56112">
    <property type="entry name" value="Protein kinase-like (PK-like)"/>
    <property type="match status" value="1"/>
</dbReference>
<dbReference type="InterPro" id="IPR050154">
    <property type="entry name" value="UbiB_kinase"/>
</dbReference>
<dbReference type="EMBL" id="CP033169">
    <property type="protein sequence ID" value="AYO30342.1"/>
    <property type="molecule type" value="Genomic_DNA"/>
</dbReference>
<accession>A0A3G2R4L9</accession>
<feature type="transmembrane region" description="Helical" evidence="2">
    <location>
        <begin position="498"/>
        <end position="515"/>
    </location>
</feature>
<protein>
    <submittedName>
        <fullName evidence="4">AarF/ABC1/UbiB kinase family protein</fullName>
    </submittedName>
</protein>
<dbReference type="InterPro" id="IPR000719">
    <property type="entry name" value="Prot_kinase_dom"/>
</dbReference>
<dbReference type="InterPro" id="IPR011009">
    <property type="entry name" value="Kinase-like_dom_sf"/>
</dbReference>
<evidence type="ECO:0000313" key="4">
    <source>
        <dbReference type="EMBL" id="AYO30342.1"/>
    </source>
</evidence>
<sequence>MSFYTRYRNIRRAREIANVFIKHGLGYLIDHVGLFEYLPLKKRGKAVDSSKIPAPVRIRQVLEELGPTFIKLGQMLSTRKDIIPGDILRELEKLQDEVKPFSSQEARSIVSEELSSPVEEVFSNFSAEPIASASIGQVYKARLTTGEDVIVKVKRPNIERVVSEDLEILFDLAGFLEHRFEWARMYGLVDLVEEFSDSLKKEMDFAREGRNAERFKKNFESSVEVYIPEVFWKFTTSRVLTQEYLEGIKVSEVEALKEAHINTEKVARNLAGCYLKQIAKFGFFHADPHPGNIVILNDGRIGLLDFGMVGTLREEMKQMGTRLMVAVAKKDSDRISEVLLDMGIAQKKVNREELKNDIEHLMSKYYDVPFDEISIGEVMTEMLEMARKYQIKVPSELALLAKTFITLEGILATLAPEMSIIEMAEPYVKEVIRQTYSIKGITAGLYNSINKIKDYGWGLPRHSLKILEMIERGEIELVLKHEKLDRLISRLDIISNRLSFSIIVASLIMGSSLMADQSRRIFMKVPVAELGFVIAGFMGFWLLISIMRSGRF</sequence>
<keyword evidence="2" id="KW-1133">Transmembrane helix</keyword>
<keyword evidence="2" id="KW-0812">Transmembrane</keyword>
<dbReference type="GO" id="GO:0005524">
    <property type="term" value="F:ATP binding"/>
    <property type="evidence" value="ECO:0007669"/>
    <property type="project" value="InterPro"/>
</dbReference>
<dbReference type="PROSITE" id="PS50011">
    <property type="entry name" value="PROTEIN_KINASE_DOM"/>
    <property type="match status" value="1"/>
</dbReference>
<dbReference type="AlphaFoldDB" id="A0A3G2R4L9"/>
<dbReference type="CDD" id="cd05121">
    <property type="entry name" value="ABC1_ADCK3-like"/>
    <property type="match status" value="1"/>
</dbReference>
<evidence type="ECO:0000259" key="3">
    <source>
        <dbReference type="PROSITE" id="PS50011"/>
    </source>
</evidence>
<dbReference type="InterPro" id="IPR004147">
    <property type="entry name" value="ABC1_dom"/>
</dbReference>
<keyword evidence="5" id="KW-1185">Reference proteome</keyword>
<keyword evidence="4" id="KW-0808">Transferase</keyword>
<evidence type="ECO:0000256" key="1">
    <source>
        <dbReference type="ARBA" id="ARBA00009670"/>
    </source>
</evidence>
<dbReference type="Proteomes" id="UP000280960">
    <property type="component" value="Chromosome"/>
</dbReference>
<keyword evidence="2" id="KW-0472">Membrane</keyword>
<dbReference type="KEGG" id="bacg:D2962_06655"/>
<name>A0A3G2R4L9_9FIRM</name>
<dbReference type="PANTHER" id="PTHR10566:SF113">
    <property type="entry name" value="PROTEIN ACTIVITY OF BC1 COMPLEX KINASE 7, CHLOROPLASTIC"/>
    <property type="match status" value="1"/>
</dbReference>
<dbReference type="Pfam" id="PF03109">
    <property type="entry name" value="ABC1"/>
    <property type="match status" value="1"/>
</dbReference>
<dbReference type="RefSeq" id="WP_122014549.1">
    <property type="nucleotide sequence ID" value="NZ_CP033169.1"/>
</dbReference>
<comment type="similarity">
    <text evidence="1">Belongs to the protein kinase superfamily. ADCK protein kinase family.</text>
</comment>